<dbReference type="Proteomes" id="UP001642409">
    <property type="component" value="Unassembled WGS sequence"/>
</dbReference>
<name>A0AA86N5A5_9EUKA</name>
<reference evidence="3" key="1">
    <citation type="submission" date="2023-06" db="EMBL/GenBank/DDBJ databases">
        <authorList>
            <person name="Kurt Z."/>
        </authorList>
    </citation>
    <scope>NUCLEOTIDE SEQUENCE</scope>
</reference>
<feature type="coiled-coil region" evidence="1">
    <location>
        <begin position="348"/>
        <end position="375"/>
    </location>
</feature>
<dbReference type="EMBL" id="CAXDID020000700">
    <property type="protein sequence ID" value="CAL6111046.1"/>
    <property type="molecule type" value="Genomic_DNA"/>
</dbReference>
<evidence type="ECO:0000256" key="2">
    <source>
        <dbReference type="SAM" id="MobiDB-lite"/>
    </source>
</evidence>
<feature type="region of interest" description="Disordered" evidence="2">
    <location>
        <begin position="85"/>
        <end position="112"/>
    </location>
</feature>
<evidence type="ECO:0000313" key="3">
    <source>
        <dbReference type="EMBL" id="CAI9912839.1"/>
    </source>
</evidence>
<evidence type="ECO:0000313" key="5">
    <source>
        <dbReference type="EMBL" id="CAL6111046.1"/>
    </source>
</evidence>
<proteinExistence type="predicted"/>
<accession>A0AA86N5A5</accession>
<evidence type="ECO:0000313" key="4">
    <source>
        <dbReference type="EMBL" id="CAL6045466.1"/>
    </source>
</evidence>
<gene>
    <name evidence="4" type="ORF">HINF_LOCUS41054</name>
    <name evidence="3" type="ORF">HINF_LOCUS484</name>
    <name evidence="5" type="ORF">HINF_LOCUS76209</name>
</gene>
<evidence type="ECO:0000256" key="1">
    <source>
        <dbReference type="SAM" id="Coils"/>
    </source>
</evidence>
<dbReference type="EMBL" id="CAXDID020000163">
    <property type="protein sequence ID" value="CAL6045466.1"/>
    <property type="molecule type" value="Genomic_DNA"/>
</dbReference>
<protein>
    <submittedName>
        <fullName evidence="4">Hypothetical_protein</fullName>
    </submittedName>
</protein>
<sequence length="396" mass="44978">MDVALDFLNEPIQELDNKKVEEYVNNLADTQIVTGQQEQINEASELFVTKQQNQNLLLSGIDEVPQVSIAKSQNQNAPEVQIITAKSQKSSRRGSQVDPQESLSSSKPMQLSINVPRVQPAKQVESILSESEIKPTHIEGDQNTVKQETNPELNQIIDNKLEEVLKPIEGNMLESESNLEQQIIGMDEFINDVKKIEIQSFCKCPIVTEVVKVDSEPVSPFQFKPDSKSPDFNPRPQPRMVEFKSIEPIQIKQSINQPIESKNAEFTQQDKQTIQQAFESNNSNILLQKIAALNSSTQKFQNNSQNNSFTKFNKSQFSKIENSSHLLLNVSNINNQSVPLQRTVFKTESNQNDLKNKLNQQIEEMKTRNAIYKQNGVKVETEKDIQILQEFALKIK</sequence>
<keyword evidence="6" id="KW-1185">Reference proteome</keyword>
<dbReference type="EMBL" id="CATOUU010000005">
    <property type="protein sequence ID" value="CAI9912839.1"/>
    <property type="molecule type" value="Genomic_DNA"/>
</dbReference>
<reference evidence="4 6" key="2">
    <citation type="submission" date="2024-07" db="EMBL/GenBank/DDBJ databases">
        <authorList>
            <person name="Akdeniz Z."/>
        </authorList>
    </citation>
    <scope>NUCLEOTIDE SEQUENCE [LARGE SCALE GENOMIC DNA]</scope>
</reference>
<dbReference type="AlphaFoldDB" id="A0AA86N5A5"/>
<comment type="caution">
    <text evidence="3">The sequence shown here is derived from an EMBL/GenBank/DDBJ whole genome shotgun (WGS) entry which is preliminary data.</text>
</comment>
<keyword evidence="1" id="KW-0175">Coiled coil</keyword>
<organism evidence="3">
    <name type="scientific">Hexamita inflata</name>
    <dbReference type="NCBI Taxonomy" id="28002"/>
    <lineage>
        <taxon>Eukaryota</taxon>
        <taxon>Metamonada</taxon>
        <taxon>Diplomonadida</taxon>
        <taxon>Hexamitidae</taxon>
        <taxon>Hexamitinae</taxon>
        <taxon>Hexamita</taxon>
    </lineage>
</organism>
<evidence type="ECO:0000313" key="6">
    <source>
        <dbReference type="Proteomes" id="UP001642409"/>
    </source>
</evidence>